<dbReference type="Proteomes" id="UP000823388">
    <property type="component" value="Chromosome 6N"/>
</dbReference>
<accession>A0A8T0R097</accession>
<dbReference type="AlphaFoldDB" id="A0A8T0R097"/>
<keyword evidence="1" id="KW-0472">Membrane</keyword>
<name>A0A8T0R097_PANVG</name>
<gene>
    <name evidence="2" type="ORF">PVAP13_6NG207518</name>
</gene>
<dbReference type="EMBL" id="CM029048">
    <property type="protein sequence ID" value="KAG2578931.1"/>
    <property type="molecule type" value="Genomic_DNA"/>
</dbReference>
<protein>
    <submittedName>
        <fullName evidence="2">Uncharacterized protein</fullName>
    </submittedName>
</protein>
<feature type="non-terminal residue" evidence="2">
    <location>
        <position position="100"/>
    </location>
</feature>
<reference evidence="2" key="1">
    <citation type="submission" date="2020-05" db="EMBL/GenBank/DDBJ databases">
        <title>WGS assembly of Panicum virgatum.</title>
        <authorList>
            <person name="Lovell J.T."/>
            <person name="Jenkins J."/>
            <person name="Shu S."/>
            <person name="Juenger T.E."/>
            <person name="Schmutz J."/>
        </authorList>
    </citation>
    <scope>NUCLEOTIDE SEQUENCE</scope>
    <source>
        <strain evidence="2">AP13</strain>
    </source>
</reference>
<keyword evidence="3" id="KW-1185">Reference proteome</keyword>
<feature type="transmembrane region" description="Helical" evidence="1">
    <location>
        <begin position="64"/>
        <end position="82"/>
    </location>
</feature>
<organism evidence="2 3">
    <name type="scientific">Panicum virgatum</name>
    <name type="common">Blackwell switchgrass</name>
    <dbReference type="NCBI Taxonomy" id="38727"/>
    <lineage>
        <taxon>Eukaryota</taxon>
        <taxon>Viridiplantae</taxon>
        <taxon>Streptophyta</taxon>
        <taxon>Embryophyta</taxon>
        <taxon>Tracheophyta</taxon>
        <taxon>Spermatophyta</taxon>
        <taxon>Magnoliopsida</taxon>
        <taxon>Liliopsida</taxon>
        <taxon>Poales</taxon>
        <taxon>Poaceae</taxon>
        <taxon>PACMAD clade</taxon>
        <taxon>Panicoideae</taxon>
        <taxon>Panicodae</taxon>
        <taxon>Paniceae</taxon>
        <taxon>Panicinae</taxon>
        <taxon>Panicum</taxon>
        <taxon>Panicum sect. Hiantes</taxon>
    </lineage>
</organism>
<comment type="caution">
    <text evidence="2">The sequence shown here is derived from an EMBL/GenBank/DDBJ whole genome shotgun (WGS) entry which is preliminary data.</text>
</comment>
<evidence type="ECO:0000313" key="3">
    <source>
        <dbReference type="Proteomes" id="UP000823388"/>
    </source>
</evidence>
<keyword evidence="1" id="KW-0812">Transmembrane</keyword>
<evidence type="ECO:0000313" key="2">
    <source>
        <dbReference type="EMBL" id="KAG2578931.1"/>
    </source>
</evidence>
<evidence type="ECO:0000256" key="1">
    <source>
        <dbReference type="SAM" id="Phobius"/>
    </source>
</evidence>
<sequence>MAPARAVGIPRGWLAALAALVALLLGATWVMVAAHIAAAVGRCLAAEGGPAPAWAEDKCRHLMTYPPAVAVVSLAVTLVLCVREARAESKVRKVGCCSCS</sequence>
<proteinExistence type="predicted"/>
<keyword evidence="1" id="KW-1133">Transmembrane helix</keyword>